<gene>
    <name evidence="5" type="ORF">Dthio_PD2409</name>
</gene>
<comment type="subcellular location">
    <subcellularLocation>
        <location evidence="1">Endomembrane system</location>
        <topology evidence="1">Multi-pass membrane protein</topology>
    </subcellularLocation>
    <subcellularLocation>
        <location evidence="2">Membrane</location>
        <topology evidence="2">Multi-pass membrane protein</topology>
    </subcellularLocation>
</comment>
<feature type="transmembrane region" description="Helical" evidence="3">
    <location>
        <begin position="252"/>
        <end position="275"/>
    </location>
</feature>
<dbReference type="PANTHER" id="PTHR43373">
    <property type="entry name" value="NA(+)/H(+) ANTIPORTER SUBUNIT"/>
    <property type="match status" value="1"/>
</dbReference>
<protein>
    <submittedName>
        <fullName evidence="5">NADH/Ubiquinone/plastoquinone (Complex I)</fullName>
    </submittedName>
</protein>
<evidence type="ECO:0000256" key="3">
    <source>
        <dbReference type="SAM" id="Phobius"/>
    </source>
</evidence>
<keyword evidence="2 3" id="KW-0812">Transmembrane</keyword>
<dbReference type="RefSeq" id="WP_008870330.1">
    <property type="nucleotide sequence ID" value="NZ_ACJN02000002.1"/>
</dbReference>
<evidence type="ECO:0000313" key="6">
    <source>
        <dbReference type="Proteomes" id="UP000005496"/>
    </source>
</evidence>
<dbReference type="GO" id="GO:0012505">
    <property type="term" value="C:endomembrane system"/>
    <property type="evidence" value="ECO:0007669"/>
    <property type="project" value="UniProtKB-SubCell"/>
</dbReference>
<reference evidence="5" key="1">
    <citation type="submission" date="2010-05" db="EMBL/GenBank/DDBJ databases">
        <title>The draft genome of Desulfonatronospira thiodismutans ASO3-1.</title>
        <authorList>
            <consortium name="US DOE Joint Genome Institute (JGI-PGF)"/>
            <person name="Lucas S."/>
            <person name="Copeland A."/>
            <person name="Lapidus A."/>
            <person name="Cheng J.-F."/>
            <person name="Bruce D."/>
            <person name="Goodwin L."/>
            <person name="Pitluck S."/>
            <person name="Chertkov O."/>
            <person name="Brettin T."/>
            <person name="Detter J.C."/>
            <person name="Han C."/>
            <person name="Land M.L."/>
            <person name="Hauser L."/>
            <person name="Kyrpides N."/>
            <person name="Mikhailova N."/>
            <person name="Muyzer G."/>
            <person name="Woyke T."/>
        </authorList>
    </citation>
    <scope>NUCLEOTIDE SEQUENCE [LARGE SCALE GENOMIC DNA]</scope>
    <source>
        <strain evidence="5">ASO3-1</strain>
    </source>
</reference>
<feature type="transmembrane region" description="Helical" evidence="3">
    <location>
        <begin position="169"/>
        <end position="191"/>
    </location>
</feature>
<dbReference type="NCBIfam" id="NF006236">
    <property type="entry name" value="PRK08375.1-1"/>
    <property type="match status" value="1"/>
</dbReference>
<evidence type="ECO:0000259" key="4">
    <source>
        <dbReference type="Pfam" id="PF00361"/>
    </source>
</evidence>
<dbReference type="GO" id="GO:0016020">
    <property type="term" value="C:membrane"/>
    <property type="evidence" value="ECO:0007669"/>
    <property type="project" value="UniProtKB-SubCell"/>
</dbReference>
<feature type="transmembrane region" description="Helical" evidence="3">
    <location>
        <begin position="383"/>
        <end position="407"/>
    </location>
</feature>
<feature type="transmembrane region" description="Helical" evidence="3">
    <location>
        <begin position="116"/>
        <end position="134"/>
    </location>
</feature>
<name>D6SQJ0_9BACT</name>
<dbReference type="InterPro" id="IPR001750">
    <property type="entry name" value="ND/Mrp_TM"/>
</dbReference>
<feature type="transmembrane region" description="Helical" evidence="3">
    <location>
        <begin position="211"/>
        <end position="232"/>
    </location>
</feature>
<evidence type="ECO:0000313" key="5">
    <source>
        <dbReference type="EMBL" id="EFI35016.1"/>
    </source>
</evidence>
<feature type="transmembrane region" description="Helical" evidence="3">
    <location>
        <begin position="461"/>
        <end position="480"/>
    </location>
</feature>
<accession>D6SQJ0</accession>
<dbReference type="Pfam" id="PF00361">
    <property type="entry name" value="Proton_antipo_M"/>
    <property type="match status" value="1"/>
</dbReference>
<proteinExistence type="predicted"/>
<dbReference type="eggNOG" id="COG0651">
    <property type="taxonomic scope" value="Bacteria"/>
</dbReference>
<dbReference type="EMBL" id="ACJN02000002">
    <property type="protein sequence ID" value="EFI35016.1"/>
    <property type="molecule type" value="Genomic_DNA"/>
</dbReference>
<feature type="transmembrane region" description="Helical" evidence="3">
    <location>
        <begin position="419"/>
        <end position="440"/>
    </location>
</feature>
<dbReference type="Proteomes" id="UP000005496">
    <property type="component" value="Unassembled WGS sequence"/>
</dbReference>
<sequence length="493" mass="53649">MVDTLQHWGVLIPLIITFLTPIGIYLARHNINVREGVSFLGGILTFASVLALVPGVLEGEVYDYTLLVLMEGIKIRISVDGLSLIFALVASFLWIFATSYNIGYMRSLKEHAQTRYYICFAVAIFGAVGVAFSGNLFTLYLFYEVITFCTCPLVAHHEDDEAYLGMRKYVIYLLGASKLFLFPALILTYFMVGHLDFNMTDISTGIFPEDANTTVVTIIYILFIAGIAKAALIPFHNWLPSAMVAPTPVSGLLHAVAVVKAGVFCISRVILSIFGLDTMDALYLGIPTAYLAAFTIVTASVIAMTKDDLKARLAYSTVSQLSYVIIGIAMINTLSIAGGTMHIAHHAFSKITLFFAAGAIYVATKQKKISNLGGIGRRMPWTFGAFSLAALSMIGVPPVSGFISKWYLLLGSLETGHLVLLGALLASTLLNAYYFGEIIYRAFFGAPAPGVDLNKYSEAPLFMVVPIVAAAVISVLLGIFPETFYQFSQILSR</sequence>
<keyword evidence="3" id="KW-1133">Transmembrane helix</keyword>
<feature type="transmembrane region" description="Helical" evidence="3">
    <location>
        <begin position="343"/>
        <end position="363"/>
    </location>
</feature>
<feature type="transmembrane region" description="Helical" evidence="3">
    <location>
        <begin position="77"/>
        <end position="96"/>
    </location>
</feature>
<evidence type="ECO:0000256" key="2">
    <source>
        <dbReference type="RuleBase" id="RU000320"/>
    </source>
</evidence>
<feature type="transmembrane region" description="Helical" evidence="3">
    <location>
        <begin position="6"/>
        <end position="27"/>
    </location>
</feature>
<dbReference type="OrthoDB" id="9805769at2"/>
<evidence type="ECO:0000256" key="1">
    <source>
        <dbReference type="ARBA" id="ARBA00004127"/>
    </source>
</evidence>
<dbReference type="AlphaFoldDB" id="D6SQJ0"/>
<dbReference type="InterPro" id="IPR050616">
    <property type="entry name" value="CPA3_Na-H_Antiporter_A"/>
</dbReference>
<comment type="caution">
    <text evidence="5">The sequence shown here is derived from an EMBL/GenBank/DDBJ whole genome shotgun (WGS) entry which is preliminary data.</text>
</comment>
<feature type="domain" description="NADH:quinone oxidoreductase/Mrp antiporter transmembrane" evidence="4">
    <location>
        <begin position="133"/>
        <end position="428"/>
    </location>
</feature>
<feature type="transmembrane region" description="Helical" evidence="3">
    <location>
        <begin position="281"/>
        <end position="302"/>
    </location>
</feature>
<keyword evidence="6" id="KW-1185">Reference proteome</keyword>
<organism evidence="5 6">
    <name type="scientific">Desulfonatronospira thiodismutans ASO3-1</name>
    <dbReference type="NCBI Taxonomy" id="555779"/>
    <lineage>
        <taxon>Bacteria</taxon>
        <taxon>Pseudomonadati</taxon>
        <taxon>Thermodesulfobacteriota</taxon>
        <taxon>Desulfovibrionia</taxon>
        <taxon>Desulfovibrionales</taxon>
        <taxon>Desulfonatronovibrionaceae</taxon>
        <taxon>Desulfonatronospira</taxon>
    </lineage>
</organism>
<feature type="transmembrane region" description="Helical" evidence="3">
    <location>
        <begin position="140"/>
        <end position="157"/>
    </location>
</feature>
<feature type="transmembrane region" description="Helical" evidence="3">
    <location>
        <begin position="314"/>
        <end position="337"/>
    </location>
</feature>
<keyword evidence="3" id="KW-0472">Membrane</keyword>
<feature type="transmembrane region" description="Helical" evidence="3">
    <location>
        <begin position="39"/>
        <end position="57"/>
    </location>
</feature>
<dbReference type="PRINTS" id="PR01434">
    <property type="entry name" value="NADHDHGNASE5"/>
</dbReference>
<dbReference type="PANTHER" id="PTHR43373:SF1">
    <property type="entry name" value="NA(+)_H(+) ANTIPORTER SUBUNIT A"/>
    <property type="match status" value="1"/>
</dbReference>